<reference evidence="3" key="2">
    <citation type="submission" date="2015-01" db="EMBL/GenBank/DDBJ databases">
        <title>Evolutionary Origins and Diversification of the Mycorrhizal Mutualists.</title>
        <authorList>
            <consortium name="DOE Joint Genome Institute"/>
            <consortium name="Mycorrhizal Genomics Consortium"/>
            <person name="Kohler A."/>
            <person name="Kuo A."/>
            <person name="Nagy L.G."/>
            <person name="Floudas D."/>
            <person name="Copeland A."/>
            <person name="Barry K.W."/>
            <person name="Cichocki N."/>
            <person name="Veneault-Fourrey C."/>
            <person name="LaButti K."/>
            <person name="Lindquist E.A."/>
            <person name="Lipzen A."/>
            <person name="Lundell T."/>
            <person name="Morin E."/>
            <person name="Murat C."/>
            <person name="Riley R."/>
            <person name="Ohm R."/>
            <person name="Sun H."/>
            <person name="Tunlid A."/>
            <person name="Henrissat B."/>
            <person name="Grigoriev I.V."/>
            <person name="Hibbett D.S."/>
            <person name="Martin F."/>
        </authorList>
    </citation>
    <scope>NUCLEOTIDE SEQUENCE [LARGE SCALE GENOMIC DNA]</scope>
    <source>
        <strain evidence="3">Foug A</strain>
    </source>
</reference>
<dbReference type="HOGENOM" id="CLU_006344_9_0_1"/>
<name>A0A0C3DW88_9AGAM</name>
<dbReference type="InParanoid" id="A0A0C3DW88"/>
<dbReference type="Pfam" id="PF20722">
    <property type="entry name" value="DUF6830"/>
    <property type="match status" value="1"/>
</dbReference>
<evidence type="ECO:0000259" key="1">
    <source>
        <dbReference type="Pfam" id="PF20722"/>
    </source>
</evidence>
<feature type="non-terminal residue" evidence="2">
    <location>
        <position position="1"/>
    </location>
</feature>
<evidence type="ECO:0000313" key="2">
    <source>
        <dbReference type="EMBL" id="KIM60156.1"/>
    </source>
</evidence>
<dbReference type="OrthoDB" id="3232986at2759"/>
<evidence type="ECO:0000313" key="3">
    <source>
        <dbReference type="Proteomes" id="UP000053989"/>
    </source>
</evidence>
<organism evidence="2 3">
    <name type="scientific">Scleroderma citrinum Foug A</name>
    <dbReference type="NCBI Taxonomy" id="1036808"/>
    <lineage>
        <taxon>Eukaryota</taxon>
        <taxon>Fungi</taxon>
        <taxon>Dikarya</taxon>
        <taxon>Basidiomycota</taxon>
        <taxon>Agaricomycotina</taxon>
        <taxon>Agaricomycetes</taxon>
        <taxon>Agaricomycetidae</taxon>
        <taxon>Boletales</taxon>
        <taxon>Sclerodermatineae</taxon>
        <taxon>Sclerodermataceae</taxon>
        <taxon>Scleroderma</taxon>
    </lineage>
</organism>
<dbReference type="AlphaFoldDB" id="A0A0C3DW88"/>
<accession>A0A0C3DW88</accession>
<dbReference type="InterPro" id="IPR049233">
    <property type="entry name" value="DUF6830"/>
</dbReference>
<feature type="domain" description="DUF6830" evidence="1">
    <location>
        <begin position="2"/>
        <end position="77"/>
    </location>
</feature>
<reference evidence="2 3" key="1">
    <citation type="submission" date="2014-04" db="EMBL/GenBank/DDBJ databases">
        <authorList>
            <consortium name="DOE Joint Genome Institute"/>
            <person name="Kuo A."/>
            <person name="Kohler A."/>
            <person name="Nagy L.G."/>
            <person name="Floudas D."/>
            <person name="Copeland A."/>
            <person name="Barry K.W."/>
            <person name="Cichocki N."/>
            <person name="Veneault-Fourrey C."/>
            <person name="LaButti K."/>
            <person name="Lindquist E.A."/>
            <person name="Lipzen A."/>
            <person name="Lundell T."/>
            <person name="Morin E."/>
            <person name="Murat C."/>
            <person name="Sun H."/>
            <person name="Tunlid A."/>
            <person name="Henrissat B."/>
            <person name="Grigoriev I.V."/>
            <person name="Hibbett D.S."/>
            <person name="Martin F."/>
            <person name="Nordberg H.P."/>
            <person name="Cantor M.N."/>
            <person name="Hua S.X."/>
        </authorList>
    </citation>
    <scope>NUCLEOTIDE SEQUENCE [LARGE SCALE GENOMIC DNA]</scope>
    <source>
        <strain evidence="2 3">Foug A</strain>
    </source>
</reference>
<protein>
    <recommendedName>
        <fullName evidence="1">DUF6830 domain-containing protein</fullName>
    </recommendedName>
</protein>
<dbReference type="Proteomes" id="UP000053989">
    <property type="component" value="Unassembled WGS sequence"/>
</dbReference>
<proteinExistence type="predicted"/>
<sequence>GPCRSPDNAELPFKNIQVWFKLCLQVTDIHTNTILPVQTVLASPPDGGQWPYGRYDSVVVNTDNVMVWPASGLQGLILFDISMDSSLIRALHCTALSDHQWSWADHFLCYVQRFDIVSQAGAQRDPATQLHVLKRALCLGGQQLGDIIPVSQIRAYANLILHFGQRADARLTAFNSFEHSQEFFLNKYFDKNSYFPLLL</sequence>
<dbReference type="EMBL" id="KN822065">
    <property type="protein sequence ID" value="KIM60156.1"/>
    <property type="molecule type" value="Genomic_DNA"/>
</dbReference>
<keyword evidence="3" id="KW-1185">Reference proteome</keyword>
<gene>
    <name evidence="2" type="ORF">SCLCIDRAFT_124882</name>
</gene>